<comment type="caution">
    <text evidence="19">The sequence shown here is derived from an EMBL/GenBank/DDBJ whole genome shotgun (WGS) entry which is preliminary data.</text>
</comment>
<evidence type="ECO:0000256" key="7">
    <source>
        <dbReference type="ARBA" id="ARBA00022723"/>
    </source>
</evidence>
<evidence type="ECO:0000259" key="17">
    <source>
        <dbReference type="PROSITE" id="PS51695"/>
    </source>
</evidence>
<evidence type="ECO:0000256" key="16">
    <source>
        <dbReference type="SAM" id="SignalP"/>
    </source>
</evidence>
<feature type="binding site" evidence="15">
    <location>
        <position position="546"/>
    </location>
    <ligand>
        <name>Ca(2+)</name>
        <dbReference type="ChEBI" id="CHEBI:29108"/>
    </ligand>
</feature>
<dbReference type="AlphaFoldDB" id="A0A7C8NMH8"/>
<comment type="subcellular location">
    <subcellularLocation>
        <location evidence="3">Secreted</location>
        <location evidence="3">Extracellular space</location>
    </subcellularLocation>
</comment>
<evidence type="ECO:0000256" key="14">
    <source>
        <dbReference type="ARBA" id="ARBA00023180"/>
    </source>
</evidence>
<evidence type="ECO:0000256" key="12">
    <source>
        <dbReference type="ARBA" id="ARBA00023026"/>
    </source>
</evidence>
<evidence type="ECO:0000256" key="15">
    <source>
        <dbReference type="PROSITE-ProRule" id="PRU01032"/>
    </source>
</evidence>
<evidence type="ECO:0000256" key="2">
    <source>
        <dbReference type="ARBA" id="ARBA00002451"/>
    </source>
</evidence>
<gene>
    <name evidence="19" type="primary">SED4</name>
    <name evidence="18" type="ORF">TWF102_009556</name>
    <name evidence="19" type="ORF">TWF703_003728</name>
</gene>
<dbReference type="GO" id="GO:0046872">
    <property type="term" value="F:metal ion binding"/>
    <property type="evidence" value="ECO:0007669"/>
    <property type="project" value="UniProtKB-UniRule"/>
</dbReference>
<keyword evidence="13" id="KW-0865">Zymogen</keyword>
<evidence type="ECO:0000313" key="19">
    <source>
        <dbReference type="EMBL" id="KAF3139539.1"/>
    </source>
</evidence>
<organism evidence="19 21">
    <name type="scientific">Orbilia oligospora</name>
    <name type="common">Nematode-trapping fungus</name>
    <name type="synonym">Arthrobotrys oligospora</name>
    <dbReference type="NCBI Taxonomy" id="2813651"/>
    <lineage>
        <taxon>Eukaryota</taxon>
        <taxon>Fungi</taxon>
        <taxon>Dikarya</taxon>
        <taxon>Ascomycota</taxon>
        <taxon>Pezizomycotina</taxon>
        <taxon>Orbiliomycetes</taxon>
        <taxon>Orbiliales</taxon>
        <taxon>Orbiliaceae</taxon>
        <taxon>Orbilia</taxon>
    </lineage>
</organism>
<evidence type="ECO:0000256" key="1">
    <source>
        <dbReference type="ARBA" id="ARBA00001910"/>
    </source>
</evidence>
<reference evidence="20 21" key="1">
    <citation type="submission" date="2019-06" db="EMBL/GenBank/DDBJ databases">
        <authorList>
            <person name="Palmer J.M."/>
        </authorList>
    </citation>
    <scope>NUCLEOTIDE SEQUENCE [LARGE SCALE GENOMIC DNA]</scope>
    <source>
        <strain evidence="18 20">TWF102</strain>
        <strain evidence="19 21">TWF703</strain>
    </source>
</reference>
<keyword evidence="9 15" id="KW-0378">Hydrolase</keyword>
<dbReference type="Gene3D" id="3.40.50.200">
    <property type="entry name" value="Peptidase S8/S53 domain"/>
    <property type="match status" value="1"/>
</dbReference>
<dbReference type="InterPro" id="IPR000209">
    <property type="entry name" value="Peptidase_S8/S53_dom"/>
</dbReference>
<evidence type="ECO:0000313" key="20">
    <source>
        <dbReference type="Proteomes" id="UP000475325"/>
    </source>
</evidence>
<dbReference type="SUPFAM" id="SSF54897">
    <property type="entry name" value="Protease propeptides/inhibitors"/>
    <property type="match status" value="1"/>
</dbReference>
<evidence type="ECO:0000256" key="10">
    <source>
        <dbReference type="ARBA" id="ARBA00022825"/>
    </source>
</evidence>
<dbReference type="InterPro" id="IPR050819">
    <property type="entry name" value="Tripeptidyl-peptidase_I"/>
</dbReference>
<dbReference type="Pfam" id="PF00082">
    <property type="entry name" value="Peptidase_S8"/>
    <property type="match status" value="1"/>
</dbReference>
<dbReference type="CDD" id="cd11377">
    <property type="entry name" value="Pro-peptidase_S53"/>
    <property type="match status" value="1"/>
</dbReference>
<dbReference type="FunFam" id="3.40.50.200:FF:000015">
    <property type="entry name" value="Tripeptidyl peptidase A"/>
    <property type="match status" value="1"/>
</dbReference>
<feature type="active site" description="Charge relay system" evidence="15">
    <location>
        <position position="297"/>
    </location>
</feature>
<dbReference type="GO" id="GO:0005576">
    <property type="term" value="C:extracellular region"/>
    <property type="evidence" value="ECO:0007669"/>
    <property type="project" value="UniProtKB-SubCell"/>
</dbReference>
<name>A0A7C8NMH8_ORBOL</name>
<keyword evidence="12" id="KW-0843">Virulence</keyword>
<comment type="catalytic activity">
    <reaction evidence="1">
        <text>Release of an N-terminal tripeptide from a polypeptide.</text>
        <dbReference type="EC" id="3.4.14.10"/>
    </reaction>
</comment>
<sequence length="610" mass="66432">MHISKLLLLFPAFLASISDAHPLAPYKTFEVLPSAPKGWEEVSEKAVNLSTPIKLRIHLAQQNVPQFEKALIDMSTPGHPSYGNHMSQAQIDDILRPHEDTAAAVRSWLESKGFEKDLSFKNDWIVVSTTIGKAESLLDAKYKVFQNSETGKNVVRTLSYSVPHNLHSSVTLIQPTTLFGSTSAMKSTILKVEDPSVLKTTFLSKPKLEGIDAACQSSITPDCLASLYKYKDYKPTLTNNKLGVNGFLEQYAQNDDLAKFLAKYFPSSKNVTFTCTPINDGKCTQHPSEDFTEANLDIQYTVGASNPIPNVYYSTAGRPPVVDLDPNTNEPYLEWLEYMLNLSDEQLPQTITTSYGDNEHTVPQSYAIKVCNMIGQLGARGVSVLFSSGDSGPGDDCTGKDGKKRFVPTFPATCPFVTSVGGTVGVQPEKAVSFSSGGFSNYFSRPDYQESAVSNYLSSQADATTFKNYYNASGRAFPDISAQGSRFHVFVRGYDQLVSGTSASSPAFAAVISLVNNDRISGGKKPLGFLNPWLYTIATEKKGIVDITSGASRGCSGSISGAGWKATTGWDPVTGLDYRIIKSAILMLSALVLRIYSEADKIKIEIQKLS</sequence>
<dbReference type="SMART" id="SM00944">
    <property type="entry name" value="Pro-kuma_activ"/>
    <property type="match status" value="1"/>
</dbReference>
<dbReference type="Proteomes" id="UP000480548">
    <property type="component" value="Unassembled WGS sequence"/>
</dbReference>
<keyword evidence="5" id="KW-0964">Secreted</keyword>
<feature type="active site" description="Charge relay system" evidence="15">
    <location>
        <position position="293"/>
    </location>
</feature>
<comment type="function">
    <text evidence="2">Secreted tripeptidyl-peptidase which degrades proteins at acidic pHs and is involved in virulence.</text>
</comment>
<keyword evidence="7 15" id="KW-0479">Metal-binding</keyword>
<evidence type="ECO:0000256" key="8">
    <source>
        <dbReference type="ARBA" id="ARBA00022729"/>
    </source>
</evidence>
<evidence type="ECO:0000313" key="21">
    <source>
        <dbReference type="Proteomes" id="UP000480548"/>
    </source>
</evidence>
<feature type="binding site" evidence="15">
    <location>
        <position position="571"/>
    </location>
    <ligand>
        <name>Ca(2+)</name>
        <dbReference type="ChEBI" id="CHEBI:29108"/>
    </ligand>
</feature>
<dbReference type="InterPro" id="IPR036852">
    <property type="entry name" value="Peptidase_S8/S53_dom_sf"/>
</dbReference>
<keyword evidence="10 15" id="KW-0720">Serine protease</keyword>
<evidence type="ECO:0000256" key="9">
    <source>
        <dbReference type="ARBA" id="ARBA00022801"/>
    </source>
</evidence>
<feature type="domain" description="Peptidase S53" evidence="17">
    <location>
        <begin position="218"/>
        <end position="591"/>
    </location>
</feature>
<comment type="cofactor">
    <cofactor evidence="15">
        <name>Ca(2+)</name>
        <dbReference type="ChEBI" id="CHEBI:29108"/>
    </cofactor>
    <text evidence="15">Binds 1 Ca(2+) ion per subunit.</text>
</comment>
<evidence type="ECO:0000256" key="4">
    <source>
        <dbReference type="ARBA" id="ARBA00012462"/>
    </source>
</evidence>
<dbReference type="InterPro" id="IPR015366">
    <property type="entry name" value="S53_propep"/>
</dbReference>
<protein>
    <recommendedName>
        <fullName evidence="4">tripeptidyl-peptidase II</fullName>
        <ecNumber evidence="4">3.4.14.10</ecNumber>
    </recommendedName>
</protein>
<dbReference type="GO" id="GO:0006508">
    <property type="term" value="P:proteolysis"/>
    <property type="evidence" value="ECO:0007669"/>
    <property type="project" value="UniProtKB-KW"/>
</dbReference>
<dbReference type="EC" id="3.4.14.10" evidence="4"/>
<accession>A0A7C8NMH8</accession>
<keyword evidence="8 16" id="KW-0732">Signal</keyword>
<feature type="chain" id="PRO_5033906694" description="tripeptidyl-peptidase II" evidence="16">
    <location>
        <begin position="21"/>
        <end position="610"/>
    </location>
</feature>
<evidence type="ECO:0000256" key="13">
    <source>
        <dbReference type="ARBA" id="ARBA00023145"/>
    </source>
</evidence>
<dbReference type="EMBL" id="WIQZ01000019">
    <property type="protein sequence ID" value="KAF3139539.1"/>
    <property type="molecule type" value="Genomic_DNA"/>
</dbReference>
<feature type="active site" description="Charge relay system" evidence="15">
    <location>
        <position position="502"/>
    </location>
</feature>
<dbReference type="PROSITE" id="PS51695">
    <property type="entry name" value="SEDOLISIN"/>
    <property type="match status" value="1"/>
</dbReference>
<dbReference type="Pfam" id="PF09286">
    <property type="entry name" value="Pro-kuma_activ"/>
    <property type="match status" value="1"/>
</dbReference>
<keyword evidence="11 15" id="KW-0106">Calcium</keyword>
<evidence type="ECO:0000256" key="5">
    <source>
        <dbReference type="ARBA" id="ARBA00022525"/>
    </source>
</evidence>
<proteinExistence type="predicted"/>
<feature type="binding site" evidence="15">
    <location>
        <position position="569"/>
    </location>
    <ligand>
        <name>Ca(2+)</name>
        <dbReference type="ChEBI" id="CHEBI:29108"/>
    </ligand>
</feature>
<evidence type="ECO:0000256" key="3">
    <source>
        <dbReference type="ARBA" id="ARBA00004239"/>
    </source>
</evidence>
<dbReference type="PANTHER" id="PTHR14218">
    <property type="entry name" value="PROTEASE S8 TRIPEPTIDYL PEPTIDASE I CLN2"/>
    <property type="match status" value="1"/>
</dbReference>
<dbReference type="EMBL" id="WIQW01000064">
    <property type="protein sequence ID" value="KAF3089848.1"/>
    <property type="molecule type" value="Genomic_DNA"/>
</dbReference>
<keyword evidence="14" id="KW-0325">Glycoprotein</keyword>
<evidence type="ECO:0000256" key="11">
    <source>
        <dbReference type="ARBA" id="ARBA00022837"/>
    </source>
</evidence>
<keyword evidence="6 15" id="KW-0645">Protease</keyword>
<dbReference type="Proteomes" id="UP000475325">
    <property type="component" value="Unassembled WGS sequence"/>
</dbReference>
<dbReference type="InterPro" id="IPR030400">
    <property type="entry name" value="Sedolisin_dom"/>
</dbReference>
<evidence type="ECO:0000313" key="18">
    <source>
        <dbReference type="EMBL" id="KAF3089848.1"/>
    </source>
</evidence>
<evidence type="ECO:0000256" key="6">
    <source>
        <dbReference type="ARBA" id="ARBA00022670"/>
    </source>
</evidence>
<feature type="signal peptide" evidence="16">
    <location>
        <begin position="1"/>
        <end position="20"/>
    </location>
</feature>
<dbReference type="SUPFAM" id="SSF52743">
    <property type="entry name" value="Subtilisin-like"/>
    <property type="match status" value="1"/>
</dbReference>
<dbReference type="GO" id="GO:0004252">
    <property type="term" value="F:serine-type endopeptidase activity"/>
    <property type="evidence" value="ECO:0007669"/>
    <property type="project" value="UniProtKB-UniRule"/>
</dbReference>
<dbReference type="PANTHER" id="PTHR14218:SF10">
    <property type="entry name" value="PEPTIDASE S53 DOMAIN-CONTAINING PROTEIN"/>
    <property type="match status" value="1"/>
</dbReference>
<feature type="binding site" evidence="15">
    <location>
        <position position="547"/>
    </location>
    <ligand>
        <name>Ca(2+)</name>
        <dbReference type="ChEBI" id="CHEBI:29108"/>
    </ligand>
</feature>
<dbReference type="GO" id="GO:0008240">
    <property type="term" value="F:tripeptidyl-peptidase activity"/>
    <property type="evidence" value="ECO:0007669"/>
    <property type="project" value="UniProtKB-EC"/>
</dbReference>
<dbReference type="CDD" id="cd04056">
    <property type="entry name" value="Peptidases_S53"/>
    <property type="match status" value="1"/>
</dbReference>